<dbReference type="InterPro" id="IPR007112">
    <property type="entry name" value="Expansin/allergen_DPBB_dom"/>
</dbReference>
<sequence>MDEVKGAGIKLAVCSAATKSSVILCLESLIGLERFNGLDCFLAGDDVKLKKPDPSIYITAAEVIEQKLAMAMTKTSSMLLVMALSLGTASLATAASGVATFYTQYTPSACYGNKNMGKMVAAANDRLYNNGAVCGRCYVVKCTGAANGGGNPCTGASVTVKIVDNCASKDGCKSTIDLSREAFAKIANLDAGIIRITYNPTGCP</sequence>
<keyword evidence="3" id="KW-0732">Signal</keyword>
<dbReference type="PROSITE" id="PS50842">
    <property type="entry name" value="EXPANSIN_EG45"/>
    <property type="match status" value="1"/>
</dbReference>
<dbReference type="InterPro" id="IPR009009">
    <property type="entry name" value="RlpA-like_DPBB"/>
</dbReference>
<comment type="subcellular location">
    <subcellularLocation>
        <location evidence="1">Secreted</location>
    </subcellularLocation>
</comment>
<dbReference type="Gene3D" id="2.40.40.10">
    <property type="entry name" value="RlpA-like domain"/>
    <property type="match status" value="1"/>
</dbReference>
<comment type="caution">
    <text evidence="6">The sequence shown here is derived from an EMBL/GenBank/DDBJ whole genome shotgun (WGS) entry which is preliminary data.</text>
</comment>
<keyword evidence="4" id="KW-0472">Membrane</keyword>
<dbReference type="GO" id="GO:0009627">
    <property type="term" value="P:systemic acquired resistance"/>
    <property type="evidence" value="ECO:0007669"/>
    <property type="project" value="InterPro"/>
</dbReference>
<dbReference type="InterPro" id="IPR007118">
    <property type="entry name" value="Expan_Lol_pI"/>
</dbReference>
<dbReference type="Pfam" id="PF03330">
    <property type="entry name" value="DPBB_1"/>
    <property type="match status" value="1"/>
</dbReference>
<keyword evidence="7" id="KW-1185">Reference proteome</keyword>
<dbReference type="InterPro" id="IPR036908">
    <property type="entry name" value="RlpA-like_sf"/>
</dbReference>
<evidence type="ECO:0000313" key="6">
    <source>
        <dbReference type="EMBL" id="KAF0906313.1"/>
    </source>
</evidence>
<dbReference type="Proteomes" id="UP000479710">
    <property type="component" value="Unassembled WGS sequence"/>
</dbReference>
<dbReference type="OrthoDB" id="587249at2759"/>
<evidence type="ECO:0000313" key="7">
    <source>
        <dbReference type="Proteomes" id="UP000479710"/>
    </source>
</evidence>
<dbReference type="SUPFAM" id="SSF50685">
    <property type="entry name" value="Barwin-like endoglucanases"/>
    <property type="match status" value="1"/>
</dbReference>
<dbReference type="PANTHER" id="PTHR47295:SF2">
    <property type="entry name" value="EG45-LIKE DOMAIN CONTAINING PROTEIN 1-RELATED"/>
    <property type="match status" value="1"/>
</dbReference>
<dbReference type="PANTHER" id="PTHR47295">
    <property type="entry name" value="EG45-LIKE DOMAIN CONTAINING PROTEIN 1-RELATED"/>
    <property type="match status" value="1"/>
</dbReference>
<evidence type="ECO:0000256" key="2">
    <source>
        <dbReference type="ARBA" id="ARBA00022525"/>
    </source>
</evidence>
<feature type="domain" description="Expansin-like EG45" evidence="5">
    <location>
        <begin position="93"/>
        <end position="204"/>
    </location>
</feature>
<dbReference type="SMART" id="SM00837">
    <property type="entry name" value="DPBB_1"/>
    <property type="match status" value="1"/>
</dbReference>
<evidence type="ECO:0000256" key="1">
    <source>
        <dbReference type="ARBA" id="ARBA00004613"/>
    </source>
</evidence>
<dbReference type="EMBL" id="SPHZ02000007">
    <property type="protein sequence ID" value="KAF0906313.1"/>
    <property type="molecule type" value="Genomic_DNA"/>
</dbReference>
<dbReference type="FunFam" id="2.40.40.10:FF:000005">
    <property type="entry name" value="Barwin-related endoglucanase"/>
    <property type="match status" value="1"/>
</dbReference>
<proteinExistence type="predicted"/>
<protein>
    <recommendedName>
        <fullName evidence="5">Expansin-like EG45 domain-containing protein</fullName>
    </recommendedName>
</protein>
<keyword evidence="4" id="KW-0812">Transmembrane</keyword>
<keyword evidence="4" id="KW-1133">Transmembrane helix</keyword>
<dbReference type="PRINTS" id="PR01225">
    <property type="entry name" value="EXPANSNFAMLY"/>
</dbReference>
<gene>
    <name evidence="6" type="ORF">E2562_009683</name>
</gene>
<evidence type="ECO:0000256" key="3">
    <source>
        <dbReference type="ARBA" id="ARBA00022729"/>
    </source>
</evidence>
<dbReference type="InterPro" id="IPR036412">
    <property type="entry name" value="HAD-like_sf"/>
</dbReference>
<keyword evidence="2" id="KW-0964">Secreted</keyword>
<evidence type="ECO:0000256" key="4">
    <source>
        <dbReference type="SAM" id="Phobius"/>
    </source>
</evidence>
<dbReference type="GO" id="GO:0048046">
    <property type="term" value="C:apoplast"/>
    <property type="evidence" value="ECO:0007669"/>
    <property type="project" value="InterPro"/>
</dbReference>
<feature type="transmembrane region" description="Helical" evidence="4">
    <location>
        <begin position="79"/>
        <end position="102"/>
    </location>
</feature>
<reference evidence="6 7" key="1">
    <citation type="submission" date="2019-11" db="EMBL/GenBank/DDBJ databases">
        <title>Whole genome sequence of Oryza granulata.</title>
        <authorList>
            <person name="Li W."/>
        </authorList>
    </citation>
    <scope>NUCLEOTIDE SEQUENCE [LARGE SCALE GENOMIC DNA]</scope>
    <source>
        <strain evidence="7">cv. Menghai</strain>
        <tissue evidence="6">Leaf</tissue>
    </source>
</reference>
<dbReference type="InterPro" id="IPR023214">
    <property type="entry name" value="HAD_sf"/>
</dbReference>
<dbReference type="CDD" id="cd22269">
    <property type="entry name" value="DPBB_EG45-like"/>
    <property type="match status" value="1"/>
</dbReference>
<accession>A0A6G1D3K0</accession>
<dbReference type="Gene3D" id="3.40.50.1000">
    <property type="entry name" value="HAD superfamily/HAD-like"/>
    <property type="match status" value="1"/>
</dbReference>
<evidence type="ECO:0000259" key="5">
    <source>
        <dbReference type="PROSITE" id="PS50842"/>
    </source>
</evidence>
<name>A0A6G1D3K0_9ORYZ</name>
<dbReference type="SUPFAM" id="SSF56784">
    <property type="entry name" value="HAD-like"/>
    <property type="match status" value="1"/>
</dbReference>
<dbReference type="AlphaFoldDB" id="A0A6G1D3K0"/>
<dbReference type="InterPro" id="IPR044206">
    <property type="entry name" value="EGC1/2"/>
</dbReference>
<organism evidence="6 7">
    <name type="scientific">Oryza meyeriana var. granulata</name>
    <dbReference type="NCBI Taxonomy" id="110450"/>
    <lineage>
        <taxon>Eukaryota</taxon>
        <taxon>Viridiplantae</taxon>
        <taxon>Streptophyta</taxon>
        <taxon>Embryophyta</taxon>
        <taxon>Tracheophyta</taxon>
        <taxon>Spermatophyta</taxon>
        <taxon>Magnoliopsida</taxon>
        <taxon>Liliopsida</taxon>
        <taxon>Poales</taxon>
        <taxon>Poaceae</taxon>
        <taxon>BOP clade</taxon>
        <taxon>Oryzoideae</taxon>
        <taxon>Oryzeae</taxon>
        <taxon>Oryzinae</taxon>
        <taxon>Oryza</taxon>
        <taxon>Oryza meyeriana</taxon>
    </lineage>
</organism>